<keyword evidence="3" id="KW-1185">Reference proteome</keyword>
<keyword evidence="1" id="KW-0732">Signal</keyword>
<dbReference type="AlphaFoldDB" id="A0A545UGT3"/>
<dbReference type="RefSeq" id="WP_142893121.1">
    <property type="nucleotide sequence ID" value="NZ_ML660162.1"/>
</dbReference>
<sequence length="64" mass="6899">MKLSLLKPIIAMLATIIMCGVLSASQASSTKEVILSNEEIGTNNSIEISKAQNRKKPTTLIQLN</sequence>
<organism evidence="2 3">
    <name type="scientific">Aliikangiella coralliicola</name>
    <dbReference type="NCBI Taxonomy" id="2592383"/>
    <lineage>
        <taxon>Bacteria</taxon>
        <taxon>Pseudomonadati</taxon>
        <taxon>Pseudomonadota</taxon>
        <taxon>Gammaproteobacteria</taxon>
        <taxon>Oceanospirillales</taxon>
        <taxon>Pleioneaceae</taxon>
        <taxon>Aliikangiella</taxon>
    </lineage>
</organism>
<accession>A0A545UGT3</accession>
<reference evidence="2 3" key="1">
    <citation type="submission" date="2019-07" db="EMBL/GenBank/DDBJ databases">
        <title>Draft genome for Aliikangiella sp. M105.</title>
        <authorList>
            <person name="Wang G."/>
        </authorList>
    </citation>
    <scope>NUCLEOTIDE SEQUENCE [LARGE SCALE GENOMIC DNA]</scope>
    <source>
        <strain evidence="2 3">M105</strain>
    </source>
</reference>
<evidence type="ECO:0000313" key="2">
    <source>
        <dbReference type="EMBL" id="TQV88613.1"/>
    </source>
</evidence>
<dbReference type="EMBL" id="VIKS01000004">
    <property type="protein sequence ID" value="TQV88613.1"/>
    <property type="molecule type" value="Genomic_DNA"/>
</dbReference>
<feature type="signal peptide" evidence="1">
    <location>
        <begin position="1"/>
        <end position="23"/>
    </location>
</feature>
<feature type="chain" id="PRO_5022010157" evidence="1">
    <location>
        <begin position="24"/>
        <end position="64"/>
    </location>
</feature>
<evidence type="ECO:0000313" key="3">
    <source>
        <dbReference type="Proteomes" id="UP000315439"/>
    </source>
</evidence>
<gene>
    <name evidence="2" type="ORF">FLL46_08850</name>
</gene>
<name>A0A545UGT3_9GAMM</name>
<dbReference type="Proteomes" id="UP000315439">
    <property type="component" value="Unassembled WGS sequence"/>
</dbReference>
<evidence type="ECO:0000256" key="1">
    <source>
        <dbReference type="SAM" id="SignalP"/>
    </source>
</evidence>
<comment type="caution">
    <text evidence="2">The sequence shown here is derived from an EMBL/GenBank/DDBJ whole genome shotgun (WGS) entry which is preliminary data.</text>
</comment>
<protein>
    <submittedName>
        <fullName evidence="2">Uncharacterized protein</fullName>
    </submittedName>
</protein>
<proteinExistence type="predicted"/>